<feature type="transmembrane region" description="Helical" evidence="8">
    <location>
        <begin position="165"/>
        <end position="183"/>
    </location>
</feature>
<dbReference type="NCBIfam" id="TIGR00710">
    <property type="entry name" value="efflux_Bcr_CflA"/>
    <property type="match status" value="1"/>
</dbReference>
<dbReference type="InterPro" id="IPR011701">
    <property type="entry name" value="MFS"/>
</dbReference>
<feature type="transmembrane region" description="Helical" evidence="8">
    <location>
        <begin position="252"/>
        <end position="273"/>
    </location>
</feature>
<feature type="transmembrane region" description="Helical" evidence="8">
    <location>
        <begin position="372"/>
        <end position="390"/>
    </location>
</feature>
<dbReference type="GO" id="GO:1990961">
    <property type="term" value="P:xenobiotic detoxification by transmembrane export across the plasma membrane"/>
    <property type="evidence" value="ECO:0007669"/>
    <property type="project" value="InterPro"/>
</dbReference>
<evidence type="ECO:0000313" key="10">
    <source>
        <dbReference type="EMBL" id="SEF93619.1"/>
    </source>
</evidence>
<evidence type="ECO:0000259" key="9">
    <source>
        <dbReference type="PROSITE" id="PS50850"/>
    </source>
</evidence>
<keyword evidence="11" id="KW-1185">Reference proteome</keyword>
<dbReference type="PANTHER" id="PTHR23502">
    <property type="entry name" value="MAJOR FACILITATOR SUPERFAMILY"/>
    <property type="match status" value="1"/>
</dbReference>
<dbReference type="EMBL" id="FNUZ01000002">
    <property type="protein sequence ID" value="SEF93619.1"/>
    <property type="molecule type" value="Genomic_DNA"/>
</dbReference>
<sequence length="405" mass="43541">MPLKMHRVELVALIAMMFATIAISMDAMLPALPQIALELSPDNPNAAQLVLTSFVLGMGLGTFVTGPLSDTLGRKNVVIGGAALYCVGAAASIYAQSLEFLLVSRLIQGLGAAGPRVVSLAIIRDQFSGREMARLMSFVMMVFTIFPAVAPSLGAFILIFGEWHAIFAAFLVFSIINVIWFGVRMPETLPIEERRPFSFRAIWAALLEMLAHPMVRLSIAVQCLVFGMLFAMISSVQQIYDITFDQAENFHLWFFMVALLSGCGSLLNARLVIKLGMRRIINAVIAFQIFASSAMLLVYFSDLGATATFFGFVAWQTSVFFMIGMSIGNLNAIALEPMGHIAGLASSVIGAVSTVAAVMIAAPLGLMFDGTPVPLATGILCLAIIAFALMQTMSRREAEEAAATS</sequence>
<comment type="caution">
    <text evidence="8">Lacks conserved residue(s) required for the propagation of feature annotation.</text>
</comment>
<feature type="transmembrane region" description="Helical" evidence="8">
    <location>
        <begin position="219"/>
        <end position="240"/>
    </location>
</feature>
<keyword evidence="7 8" id="KW-0472">Membrane</keyword>
<evidence type="ECO:0000256" key="3">
    <source>
        <dbReference type="ARBA" id="ARBA00022448"/>
    </source>
</evidence>
<feature type="transmembrane region" description="Helical" evidence="8">
    <location>
        <begin position="280"/>
        <end position="300"/>
    </location>
</feature>
<feature type="transmembrane region" description="Helical" evidence="8">
    <location>
        <begin position="135"/>
        <end position="159"/>
    </location>
</feature>
<dbReference type="InterPro" id="IPR004812">
    <property type="entry name" value="Efflux_drug-R_Bcr/CmlA"/>
</dbReference>
<dbReference type="GO" id="GO:0005886">
    <property type="term" value="C:plasma membrane"/>
    <property type="evidence" value="ECO:0007669"/>
    <property type="project" value="UniProtKB-SubCell"/>
</dbReference>
<dbReference type="Proteomes" id="UP000236752">
    <property type="component" value="Unassembled WGS sequence"/>
</dbReference>
<feature type="transmembrane region" description="Helical" evidence="8">
    <location>
        <begin position="77"/>
        <end position="96"/>
    </location>
</feature>
<evidence type="ECO:0000313" key="11">
    <source>
        <dbReference type="Proteomes" id="UP000236752"/>
    </source>
</evidence>
<evidence type="ECO:0000256" key="4">
    <source>
        <dbReference type="ARBA" id="ARBA00022475"/>
    </source>
</evidence>
<evidence type="ECO:0000256" key="2">
    <source>
        <dbReference type="ARBA" id="ARBA00006236"/>
    </source>
</evidence>
<keyword evidence="4" id="KW-1003">Cell membrane</keyword>
<dbReference type="PANTHER" id="PTHR23502:SF132">
    <property type="entry name" value="POLYAMINE TRANSPORTER 2-RELATED"/>
    <property type="match status" value="1"/>
</dbReference>
<accession>A0A1H5W264</accession>
<evidence type="ECO:0000256" key="1">
    <source>
        <dbReference type="ARBA" id="ARBA00004651"/>
    </source>
</evidence>
<dbReference type="AlphaFoldDB" id="A0A1H5W264"/>
<keyword evidence="8" id="KW-0997">Cell inner membrane</keyword>
<evidence type="ECO:0000256" key="5">
    <source>
        <dbReference type="ARBA" id="ARBA00022692"/>
    </source>
</evidence>
<dbReference type="GO" id="GO:0042910">
    <property type="term" value="F:xenobiotic transmembrane transporter activity"/>
    <property type="evidence" value="ECO:0007669"/>
    <property type="project" value="InterPro"/>
</dbReference>
<feature type="transmembrane region" description="Helical" evidence="8">
    <location>
        <begin position="312"/>
        <end position="334"/>
    </location>
</feature>
<feature type="transmembrane region" description="Helical" evidence="8">
    <location>
        <begin position="341"/>
        <end position="366"/>
    </location>
</feature>
<dbReference type="CDD" id="cd17320">
    <property type="entry name" value="MFS_MdfA_MDR_like"/>
    <property type="match status" value="1"/>
</dbReference>
<feature type="transmembrane region" description="Helical" evidence="8">
    <location>
        <begin position="102"/>
        <end position="123"/>
    </location>
</feature>
<dbReference type="SUPFAM" id="SSF103473">
    <property type="entry name" value="MFS general substrate transporter"/>
    <property type="match status" value="1"/>
</dbReference>
<feature type="domain" description="Major facilitator superfamily (MFS) profile" evidence="9">
    <location>
        <begin position="10"/>
        <end position="396"/>
    </location>
</feature>
<evidence type="ECO:0000256" key="7">
    <source>
        <dbReference type="ARBA" id="ARBA00023136"/>
    </source>
</evidence>
<dbReference type="InterPro" id="IPR020846">
    <property type="entry name" value="MFS_dom"/>
</dbReference>
<organism evidence="10 11">
    <name type="scientific">Thalassococcus halodurans</name>
    <dbReference type="NCBI Taxonomy" id="373675"/>
    <lineage>
        <taxon>Bacteria</taxon>
        <taxon>Pseudomonadati</taxon>
        <taxon>Pseudomonadota</taxon>
        <taxon>Alphaproteobacteria</taxon>
        <taxon>Rhodobacterales</taxon>
        <taxon>Roseobacteraceae</taxon>
        <taxon>Thalassococcus</taxon>
    </lineage>
</organism>
<keyword evidence="5 8" id="KW-0812">Transmembrane</keyword>
<dbReference type="PROSITE" id="PS50850">
    <property type="entry name" value="MFS"/>
    <property type="match status" value="1"/>
</dbReference>
<feature type="transmembrane region" description="Helical" evidence="8">
    <location>
        <begin position="47"/>
        <end position="65"/>
    </location>
</feature>
<keyword evidence="3 8" id="KW-0813">Transport</keyword>
<comment type="subcellular location">
    <subcellularLocation>
        <location evidence="8">Cell inner membrane</location>
        <topology evidence="8">Multi-pass membrane protein</topology>
    </subcellularLocation>
    <subcellularLocation>
        <location evidence="1">Cell membrane</location>
        <topology evidence="1">Multi-pass membrane protein</topology>
    </subcellularLocation>
</comment>
<evidence type="ECO:0000256" key="6">
    <source>
        <dbReference type="ARBA" id="ARBA00022989"/>
    </source>
</evidence>
<name>A0A1H5W264_9RHOB</name>
<keyword evidence="6 8" id="KW-1133">Transmembrane helix</keyword>
<protein>
    <recommendedName>
        <fullName evidence="8">Bcr/CflA family efflux transporter</fullName>
    </recommendedName>
</protein>
<gene>
    <name evidence="10" type="ORF">SAMN04488045_1283</name>
</gene>
<dbReference type="InterPro" id="IPR036259">
    <property type="entry name" value="MFS_trans_sf"/>
</dbReference>
<proteinExistence type="inferred from homology"/>
<dbReference type="Gene3D" id="1.20.1720.10">
    <property type="entry name" value="Multidrug resistance protein D"/>
    <property type="match status" value="1"/>
</dbReference>
<reference evidence="10 11" key="1">
    <citation type="submission" date="2016-10" db="EMBL/GenBank/DDBJ databases">
        <authorList>
            <person name="de Groot N.N."/>
        </authorList>
    </citation>
    <scope>NUCLEOTIDE SEQUENCE [LARGE SCALE GENOMIC DNA]</scope>
    <source>
        <strain evidence="10 11">DSM 26915</strain>
    </source>
</reference>
<dbReference type="Pfam" id="PF07690">
    <property type="entry name" value="MFS_1"/>
    <property type="match status" value="1"/>
</dbReference>
<comment type="similarity">
    <text evidence="2 8">Belongs to the major facilitator superfamily. Bcr/CmlA family.</text>
</comment>
<evidence type="ECO:0000256" key="8">
    <source>
        <dbReference type="RuleBase" id="RU365088"/>
    </source>
</evidence>